<reference evidence="17 18" key="1">
    <citation type="submission" date="2019-09" db="EMBL/GenBank/DDBJ databases">
        <authorList>
            <person name="Brejova B."/>
        </authorList>
    </citation>
    <scope>NUCLEOTIDE SEQUENCE [LARGE SCALE GENOMIC DNA]</scope>
</reference>
<keyword evidence="10 14" id="KW-0067">ATP-binding</keyword>
<feature type="binding site" evidence="15">
    <location>
        <position position="219"/>
    </location>
    <ligand>
        <name>L-threonine</name>
        <dbReference type="ChEBI" id="CHEBI:57926"/>
    </ligand>
</feature>
<dbReference type="Pfam" id="PF01300">
    <property type="entry name" value="Sua5_yciO_yrdC"/>
    <property type="match status" value="1"/>
</dbReference>
<evidence type="ECO:0000256" key="1">
    <source>
        <dbReference type="ARBA" id="ARBA00004496"/>
    </source>
</evidence>
<name>A0A5E8B9F7_9ASCO</name>
<dbReference type="SUPFAM" id="SSF55821">
    <property type="entry name" value="YrdC/RibB"/>
    <property type="match status" value="1"/>
</dbReference>
<dbReference type="PANTHER" id="PTHR17490">
    <property type="entry name" value="SUA5"/>
    <property type="match status" value="1"/>
</dbReference>
<evidence type="ECO:0000256" key="4">
    <source>
        <dbReference type="ARBA" id="ARBA00015492"/>
    </source>
</evidence>
<proteinExistence type="inferred from homology"/>
<keyword evidence="5 14" id="KW-0963">Cytoplasm</keyword>
<dbReference type="Proteomes" id="UP000398389">
    <property type="component" value="Unassembled WGS sequence"/>
</dbReference>
<feature type="binding site" evidence="15">
    <location>
        <position position="95"/>
    </location>
    <ligand>
        <name>ATP</name>
        <dbReference type="ChEBI" id="CHEBI:30616"/>
    </ligand>
</feature>
<feature type="binding site" evidence="15">
    <location>
        <position position="155"/>
    </location>
    <ligand>
        <name>ATP</name>
        <dbReference type="ChEBI" id="CHEBI:30616"/>
    </ligand>
</feature>
<feature type="binding site" evidence="15">
    <location>
        <position position="159"/>
    </location>
    <ligand>
        <name>L-threonine</name>
        <dbReference type="ChEBI" id="CHEBI:57926"/>
    </ligand>
</feature>
<feature type="binding site" evidence="15">
    <location>
        <position position="179"/>
    </location>
    <ligand>
        <name>L-threonine</name>
        <dbReference type="ChEBI" id="CHEBI:57926"/>
    </ligand>
</feature>
<feature type="binding site" evidence="15">
    <location>
        <position position="276"/>
    </location>
    <ligand>
        <name>ATP</name>
        <dbReference type="ChEBI" id="CHEBI:30616"/>
    </ligand>
</feature>
<evidence type="ECO:0000313" key="18">
    <source>
        <dbReference type="Proteomes" id="UP000398389"/>
    </source>
</evidence>
<evidence type="ECO:0000256" key="14">
    <source>
        <dbReference type="PIRNR" id="PIRNR004930"/>
    </source>
</evidence>
<evidence type="ECO:0000259" key="16">
    <source>
        <dbReference type="PROSITE" id="PS51163"/>
    </source>
</evidence>
<evidence type="ECO:0000256" key="10">
    <source>
        <dbReference type="ARBA" id="ARBA00022840"/>
    </source>
</evidence>
<dbReference type="GO" id="GO:0005737">
    <property type="term" value="C:cytoplasm"/>
    <property type="evidence" value="ECO:0007669"/>
    <property type="project" value="UniProtKB-SubCell"/>
</dbReference>
<evidence type="ECO:0000256" key="3">
    <source>
        <dbReference type="ARBA" id="ARBA00012584"/>
    </source>
</evidence>
<dbReference type="InterPro" id="IPR017945">
    <property type="entry name" value="DHBP_synth_RibB-like_a/b_dom"/>
</dbReference>
<feature type="binding site" evidence="15">
    <location>
        <position position="233"/>
    </location>
    <ligand>
        <name>ATP</name>
        <dbReference type="ChEBI" id="CHEBI:30616"/>
    </ligand>
</feature>
<keyword evidence="8 14" id="KW-0548">Nucleotidyltransferase</keyword>
<organism evidence="17 18">
    <name type="scientific">Magnusiomyces paraingens</name>
    <dbReference type="NCBI Taxonomy" id="2606893"/>
    <lineage>
        <taxon>Eukaryota</taxon>
        <taxon>Fungi</taxon>
        <taxon>Dikarya</taxon>
        <taxon>Ascomycota</taxon>
        <taxon>Saccharomycotina</taxon>
        <taxon>Dipodascomycetes</taxon>
        <taxon>Dipodascales</taxon>
        <taxon>Dipodascaceae</taxon>
        <taxon>Magnusiomyces</taxon>
    </lineage>
</organism>
<feature type="binding site" evidence="15">
    <location>
        <position position="100"/>
    </location>
    <ligand>
        <name>L-threonine</name>
        <dbReference type="ChEBI" id="CHEBI:57926"/>
    </ligand>
</feature>
<keyword evidence="9 14" id="KW-0547">Nucleotide-binding</keyword>
<dbReference type="GO" id="GO:0003725">
    <property type="term" value="F:double-stranded RNA binding"/>
    <property type="evidence" value="ECO:0007669"/>
    <property type="project" value="UniProtKB-UniRule"/>
</dbReference>
<dbReference type="InterPro" id="IPR005145">
    <property type="entry name" value="Sua5_C"/>
</dbReference>
<comment type="similarity">
    <text evidence="2 14">Belongs to the SUA5 family.</text>
</comment>
<dbReference type="InterPro" id="IPR038385">
    <property type="entry name" value="Sua5/YwlC_C"/>
</dbReference>
<evidence type="ECO:0000256" key="12">
    <source>
        <dbReference type="ARBA" id="ARBA00048366"/>
    </source>
</evidence>
<dbReference type="NCBIfam" id="TIGR00057">
    <property type="entry name" value="L-threonylcarbamoyladenylate synthase"/>
    <property type="match status" value="1"/>
</dbReference>
<evidence type="ECO:0000256" key="11">
    <source>
        <dbReference type="ARBA" id="ARBA00029774"/>
    </source>
</evidence>
<evidence type="ECO:0000256" key="5">
    <source>
        <dbReference type="ARBA" id="ARBA00022490"/>
    </source>
</evidence>
<evidence type="ECO:0000256" key="13">
    <source>
        <dbReference type="ARBA" id="ARBA00056339"/>
    </source>
</evidence>
<dbReference type="GO" id="GO:0061710">
    <property type="term" value="F:L-threonylcarbamoyladenylate synthase"/>
    <property type="evidence" value="ECO:0007669"/>
    <property type="project" value="UniProtKB-EC"/>
</dbReference>
<dbReference type="GO" id="GO:0005524">
    <property type="term" value="F:ATP binding"/>
    <property type="evidence" value="ECO:0007669"/>
    <property type="project" value="UniProtKB-UniRule"/>
</dbReference>
<evidence type="ECO:0000256" key="8">
    <source>
        <dbReference type="ARBA" id="ARBA00022695"/>
    </source>
</evidence>
<feature type="binding site" evidence="15">
    <location>
        <position position="189"/>
    </location>
    <ligand>
        <name>ATP</name>
        <dbReference type="ChEBI" id="CHEBI:30616"/>
    </ligand>
</feature>
<keyword evidence="7 14" id="KW-0819">tRNA processing</keyword>
<evidence type="ECO:0000256" key="2">
    <source>
        <dbReference type="ARBA" id="ARBA00007663"/>
    </source>
</evidence>
<dbReference type="GO" id="GO:0006450">
    <property type="term" value="P:regulation of translational fidelity"/>
    <property type="evidence" value="ECO:0007669"/>
    <property type="project" value="TreeGrafter"/>
</dbReference>
<dbReference type="Gene3D" id="3.40.50.11030">
    <property type="entry name" value="Threonylcarbamoyl-AMP synthase, C-terminal domain"/>
    <property type="match status" value="1"/>
</dbReference>
<dbReference type="FunFam" id="3.90.870.10:FF:000008">
    <property type="entry name" value="Threonylcarbamoyl-AMP synthase"/>
    <property type="match status" value="1"/>
</dbReference>
<dbReference type="OrthoDB" id="412787at2759"/>
<feature type="binding site" evidence="15">
    <location>
        <position position="91"/>
    </location>
    <ligand>
        <name>ATP</name>
        <dbReference type="ChEBI" id="CHEBI:30616"/>
    </ligand>
</feature>
<evidence type="ECO:0000313" key="17">
    <source>
        <dbReference type="EMBL" id="VVT45918.1"/>
    </source>
</evidence>
<evidence type="ECO:0000256" key="9">
    <source>
        <dbReference type="ARBA" id="ARBA00022741"/>
    </source>
</evidence>
<keyword evidence="6 14" id="KW-0808">Transferase</keyword>
<evidence type="ECO:0000256" key="7">
    <source>
        <dbReference type="ARBA" id="ARBA00022694"/>
    </source>
</evidence>
<dbReference type="PANTHER" id="PTHR17490:SF16">
    <property type="entry name" value="THREONYLCARBAMOYL-AMP SYNTHASE"/>
    <property type="match status" value="1"/>
</dbReference>
<dbReference type="PIRSF" id="PIRSF004930">
    <property type="entry name" value="Tln_factor_SUA5"/>
    <property type="match status" value="1"/>
</dbReference>
<dbReference type="GeneID" id="43579779"/>
<comment type="subcellular location">
    <subcellularLocation>
        <location evidence="1 14">Cytoplasm</location>
    </subcellularLocation>
</comment>
<dbReference type="RefSeq" id="XP_031851570.1">
    <property type="nucleotide sequence ID" value="XM_031995679.1"/>
</dbReference>
<dbReference type="InterPro" id="IPR006070">
    <property type="entry name" value="Sua5-like_dom"/>
</dbReference>
<evidence type="ECO:0000256" key="15">
    <source>
        <dbReference type="PIRSR" id="PIRSR004930-1"/>
    </source>
</evidence>
<feature type="binding site" evidence="15">
    <location>
        <position position="181"/>
    </location>
    <ligand>
        <name>ATP</name>
        <dbReference type="ChEBI" id="CHEBI:30616"/>
    </ligand>
</feature>
<accession>A0A5E8B9F7</accession>
<protein>
    <recommendedName>
        <fullName evidence="4 14">Threonylcarbamoyl-AMP synthase</fullName>
        <shortName evidence="14">TC-AMP synthase</shortName>
        <ecNumber evidence="3 14">2.7.7.87</ecNumber>
    </recommendedName>
    <alternativeName>
        <fullName evidence="11 14">L-threonylcarbamoyladenylate synthase</fullName>
    </alternativeName>
</protein>
<comment type="function">
    <text evidence="13">Required for the formation of a threonylcarbamoyl group on adenosine at position 37 (t(6)A37) in tRNAs that read codons beginning with adenine. Likely catalyzes the conversion of L-threonine, HCO(3)(-)/CO(2) and ATP to give threonylcarbamoyl-AMP (TC-AMP) as the acyladenylate intermediate, with the release of diphosphate. Required for normal translation, by ensuring translation fidelity at the level of codon recognition, appropriate translation initiation selection and maintenance of reading frame. Also involved in telomere replication. Binds to single-stranded telomeric (ssTG) DNA and positively regulates telomere length.</text>
</comment>
<gene>
    <name evidence="17" type="ORF">SAPINGB_P000956</name>
</gene>
<feature type="binding site" evidence="15">
    <location>
        <position position="68"/>
    </location>
    <ligand>
        <name>L-threonine</name>
        <dbReference type="ChEBI" id="CHEBI:57926"/>
    </ligand>
</feature>
<dbReference type="AlphaFoldDB" id="A0A5E8B9F7"/>
<feature type="domain" description="YrdC-like" evidence="16">
    <location>
        <begin position="34"/>
        <end position="237"/>
    </location>
</feature>
<sequence length="418" mass="44787">MHTRVLAVSPAAIKYPPHDPTTQTPIIDPNSDTYANLQEAVAVIKSSSSSSSSNTTNTQPLVAFPTETVYGLGADARNDNAVRAIYAAKNRPADNPLIVHVSSLAQLERISGGPLPEIYVPIVKAFWPGPLTIVLPVPTTSQNSVSPLCTHGQKTFAVRMPNHPVARALIALSDTPLAAPSANLSTRPSPTSASHVYADLHDRIPLILDGGPCDVGVESTVVDGTVSPPKLLRPGGISVEQIRQQGGPLWQSIVVGSPDTSPEQVPRTPGMKYKHYSPSCPVYLFIDCPDGAQAVRETLLTQNNQNQNQDQDQNKNQNQIKLPQGKIAILTTYHFDPKAIEQTLAPTETVSRSLGVTGADISRNLFSELRHLEKTSGAAAIIVEGVPLANEGLAIMNRLTKAASHIFRKVGSQYIIEK</sequence>
<dbReference type="GO" id="GO:0000049">
    <property type="term" value="F:tRNA binding"/>
    <property type="evidence" value="ECO:0007669"/>
    <property type="project" value="TreeGrafter"/>
</dbReference>
<dbReference type="Gene3D" id="3.90.870.10">
    <property type="entry name" value="DHBP synthase"/>
    <property type="match status" value="1"/>
</dbReference>
<dbReference type="GO" id="GO:0002949">
    <property type="term" value="P:tRNA threonylcarbamoyladenosine modification"/>
    <property type="evidence" value="ECO:0007669"/>
    <property type="project" value="UniProtKB-ARBA"/>
</dbReference>
<dbReference type="InterPro" id="IPR050156">
    <property type="entry name" value="TC-AMP_synthase_SUA5"/>
</dbReference>
<comment type="catalytic activity">
    <reaction evidence="12 14">
        <text>L-threonine + hydrogencarbonate + ATP = L-threonylcarbamoyladenylate + diphosphate + H2O</text>
        <dbReference type="Rhea" id="RHEA:36407"/>
        <dbReference type="ChEBI" id="CHEBI:15377"/>
        <dbReference type="ChEBI" id="CHEBI:17544"/>
        <dbReference type="ChEBI" id="CHEBI:30616"/>
        <dbReference type="ChEBI" id="CHEBI:33019"/>
        <dbReference type="ChEBI" id="CHEBI:57926"/>
        <dbReference type="ChEBI" id="CHEBI:73682"/>
        <dbReference type="EC" id="2.7.7.87"/>
    </reaction>
</comment>
<evidence type="ECO:0000256" key="6">
    <source>
        <dbReference type="ARBA" id="ARBA00022679"/>
    </source>
</evidence>
<dbReference type="EC" id="2.7.7.87" evidence="3 14"/>
<dbReference type="InterPro" id="IPR010923">
    <property type="entry name" value="T(6)A37_SUA5"/>
</dbReference>
<dbReference type="EMBL" id="CABVLU010000001">
    <property type="protein sequence ID" value="VVT45918.1"/>
    <property type="molecule type" value="Genomic_DNA"/>
</dbReference>
<dbReference type="PROSITE" id="PS51163">
    <property type="entry name" value="YRDC"/>
    <property type="match status" value="1"/>
</dbReference>
<dbReference type="Pfam" id="PF03481">
    <property type="entry name" value="Sua5_C"/>
    <property type="match status" value="1"/>
</dbReference>
<keyword evidence="18" id="KW-1185">Reference proteome</keyword>